<dbReference type="InterPro" id="IPR052942">
    <property type="entry name" value="LPS_cholinephosphotransferase"/>
</dbReference>
<sequence>MEEEIFYKEEMRCGWKVDQKTKRVWAVQLEMLDEVERICKKHGLKYFADSGTLIGAVRHQGYIPWDDDIDLVMLREDYEAFIRIAPGELRKPLALQTPYAEKNYLRAHAQIRNSQTTGCSKEDRKAGYNCGIFIDIFPLDAMPEGKLASRLWAYSVQTLWTILYTWYRFDYYDNATVFGRLLHQLGNLLHIPMERSFAVYERLCRCFNGKNTSRVCDTVFIRQLEKNTWNRQWFEKMVYLPFENRMIPAPAGYDGRLRQEYGDYMKPAQAPTMHGTLLLDPDIPYEEYRRRGWKKKEQGCRESSSAL</sequence>
<evidence type="ECO:0000313" key="2">
    <source>
        <dbReference type="EMBL" id="GAA6267607.1"/>
    </source>
</evidence>
<accession>A0ABQ0AUG4</accession>
<evidence type="ECO:0000313" key="3">
    <source>
        <dbReference type="Proteomes" id="UP001600894"/>
    </source>
</evidence>
<comment type="caution">
    <text evidence="2">The sequence shown here is derived from an EMBL/GenBank/DDBJ whole genome shotgun (WGS) entry which is preliminary data.</text>
</comment>
<feature type="domain" description="LicD/FKTN/FKRP nucleotidyltransferase" evidence="1">
    <location>
        <begin position="39"/>
        <end position="262"/>
    </location>
</feature>
<gene>
    <name evidence="2" type="ORF">F130042H8_06670</name>
</gene>
<evidence type="ECO:0000259" key="1">
    <source>
        <dbReference type="Pfam" id="PF04991"/>
    </source>
</evidence>
<organism evidence="2 3">
    <name type="scientific">Enterocloster alcoholdehydrogenati</name>
    <dbReference type="NCBI Taxonomy" id="2547410"/>
    <lineage>
        <taxon>Bacteria</taxon>
        <taxon>Bacillati</taxon>
        <taxon>Bacillota</taxon>
        <taxon>Clostridia</taxon>
        <taxon>Lachnospirales</taxon>
        <taxon>Lachnospiraceae</taxon>
        <taxon>Enterocloster</taxon>
    </lineage>
</organism>
<dbReference type="Pfam" id="PF04991">
    <property type="entry name" value="LicD"/>
    <property type="match status" value="1"/>
</dbReference>
<dbReference type="PANTHER" id="PTHR43404:SF2">
    <property type="entry name" value="LIPOPOLYSACCHARIDE CHOLINEPHOSPHOTRANSFERASE LICD"/>
    <property type="match status" value="1"/>
</dbReference>
<protein>
    <submittedName>
        <fullName evidence="2">Phosphorylcholine transferase LicD</fullName>
    </submittedName>
</protein>
<dbReference type="GO" id="GO:0016740">
    <property type="term" value="F:transferase activity"/>
    <property type="evidence" value="ECO:0007669"/>
    <property type="project" value="UniProtKB-KW"/>
</dbReference>
<keyword evidence="2" id="KW-0808">Transferase</keyword>
<dbReference type="RefSeq" id="WP_390469277.1">
    <property type="nucleotide sequence ID" value="NZ_BAABXL010000001.1"/>
</dbReference>
<proteinExistence type="predicted"/>
<dbReference type="InterPro" id="IPR007074">
    <property type="entry name" value="LicD/FKTN/FKRP_NTP_transf"/>
</dbReference>
<dbReference type="EMBL" id="BAABXL010000001">
    <property type="protein sequence ID" value="GAA6267607.1"/>
    <property type="molecule type" value="Genomic_DNA"/>
</dbReference>
<name>A0ABQ0AUG4_9FIRM</name>
<dbReference type="PANTHER" id="PTHR43404">
    <property type="entry name" value="LIPOPOLYSACCHARIDE CHOLINEPHOSPHOTRANSFERASE LICD"/>
    <property type="match status" value="1"/>
</dbReference>
<keyword evidence="3" id="KW-1185">Reference proteome</keyword>
<reference evidence="2 3" key="1">
    <citation type="submission" date="2024-04" db="EMBL/GenBank/DDBJ databases">
        <title>Defined microbial consortia suppress multidrug-resistant proinflammatory Enterobacteriaceae via ecological control.</title>
        <authorList>
            <person name="Furuichi M."/>
            <person name="Kawaguchi T."/>
            <person name="Pust M."/>
            <person name="Yasuma K."/>
            <person name="Plichta D."/>
            <person name="Hasegawa N."/>
            <person name="Ohya T."/>
            <person name="Bhattarai S."/>
            <person name="Sasajima S."/>
            <person name="Aoto Y."/>
            <person name="Tuganbaev T."/>
            <person name="Yaginuma M."/>
            <person name="Ueda M."/>
            <person name="Okahashi N."/>
            <person name="Amafuji K."/>
            <person name="Kiridooshi Y."/>
            <person name="Sugita K."/>
            <person name="Strazar M."/>
            <person name="Skelly A."/>
            <person name="Suda W."/>
            <person name="Hattori M."/>
            <person name="Nakamoto N."/>
            <person name="Caballero S."/>
            <person name="Norman J."/>
            <person name="Olle B."/>
            <person name="Tanoue T."/>
            <person name="Arita M."/>
            <person name="Bucci V."/>
            <person name="Atarashi K."/>
            <person name="Xavier R."/>
            <person name="Honda K."/>
        </authorList>
    </citation>
    <scope>NUCLEOTIDE SEQUENCE [LARGE SCALE GENOMIC DNA]</scope>
    <source>
        <strain evidence="3">f13</strain>
    </source>
</reference>
<dbReference type="Proteomes" id="UP001600894">
    <property type="component" value="Unassembled WGS sequence"/>
</dbReference>